<organism evidence="3">
    <name type="scientific">Naegleria gruberi</name>
    <name type="common">Amoeba</name>
    <dbReference type="NCBI Taxonomy" id="5762"/>
    <lineage>
        <taxon>Eukaryota</taxon>
        <taxon>Discoba</taxon>
        <taxon>Heterolobosea</taxon>
        <taxon>Tetramitia</taxon>
        <taxon>Eutetramitia</taxon>
        <taxon>Vahlkampfiidae</taxon>
        <taxon>Naegleria</taxon>
    </lineage>
</organism>
<evidence type="ECO:0000313" key="3">
    <source>
        <dbReference type="Proteomes" id="UP000006671"/>
    </source>
</evidence>
<feature type="compositionally biased region" description="Low complexity" evidence="1">
    <location>
        <begin position="177"/>
        <end position="191"/>
    </location>
</feature>
<gene>
    <name evidence="2" type="ORF">NAEGRDRAFT_74485</name>
</gene>
<reference evidence="2 3" key="1">
    <citation type="journal article" date="2010" name="Cell">
        <title>The genome of Naegleria gruberi illuminates early eukaryotic versatility.</title>
        <authorList>
            <person name="Fritz-Laylin L.K."/>
            <person name="Prochnik S.E."/>
            <person name="Ginger M.L."/>
            <person name="Dacks J.B."/>
            <person name="Carpenter M.L."/>
            <person name="Field M.C."/>
            <person name="Kuo A."/>
            <person name="Paredez A."/>
            <person name="Chapman J."/>
            <person name="Pham J."/>
            <person name="Shu S."/>
            <person name="Neupane R."/>
            <person name="Cipriano M."/>
            <person name="Mancuso J."/>
            <person name="Tu H."/>
            <person name="Salamov A."/>
            <person name="Lindquist E."/>
            <person name="Shapiro H."/>
            <person name="Lucas S."/>
            <person name="Grigoriev I.V."/>
            <person name="Cande W.Z."/>
            <person name="Fulton C."/>
            <person name="Rokhsar D.S."/>
            <person name="Dawson S.C."/>
        </authorList>
    </citation>
    <scope>NUCLEOTIDE SEQUENCE [LARGE SCALE GENOMIC DNA]</scope>
    <source>
        <strain evidence="2 3">NEG-M</strain>
    </source>
</reference>
<feature type="compositionally biased region" description="Low complexity" evidence="1">
    <location>
        <begin position="124"/>
        <end position="133"/>
    </location>
</feature>
<dbReference type="KEGG" id="ngr:NAEGRDRAFT_74485"/>
<evidence type="ECO:0000313" key="2">
    <source>
        <dbReference type="EMBL" id="EFC37846.1"/>
    </source>
</evidence>
<protein>
    <submittedName>
        <fullName evidence="2">Predicted protein</fullName>
    </submittedName>
</protein>
<dbReference type="VEuPathDB" id="AmoebaDB:NAEGRDRAFT_74485"/>
<accession>D2VZH0</accession>
<feature type="compositionally biased region" description="Polar residues" evidence="1">
    <location>
        <begin position="109"/>
        <end position="123"/>
    </location>
</feature>
<feature type="compositionally biased region" description="Basic residues" evidence="1">
    <location>
        <begin position="161"/>
        <end position="170"/>
    </location>
</feature>
<sequence length="415" mass="46190">MLNNDDTSEAIALTNITLFLKKTLTTLQKVDDNTTIKETLTSFKKVFAGVDTGKLLFKLTENRISPDPDAKYWQKCLNLMGENCKVITKIEEEESVIEITDASTRGFISSHLTNNQQPNIGTLTNQTSQSSNQRSVLDTNGAVDMPTDYNDGSPSLFQEKKNKRKTRASSRSRNTINSESPSAQTPSSSSDESPDENSSNKRTPPKRRAKSTAIEAIAELAQSDTESVDVAVPKSKALRTEKRSSPSSSKQTNSTLSTSTNKQQEDVAQLNETPTTSSSSNKKSSEYIEKARKTDSLTRSWTVTLEYLKKETPIPNVEKIKDDLKNASIASSQPIGFNYAKLVKKTIPKNVLKLWKDYPLTFFLLTYKIMQDIKGIVKIITTILEEDEELGTFYRQTPYAGCPAVERLYTIVPPP</sequence>
<dbReference type="AlphaFoldDB" id="D2VZH0"/>
<keyword evidence="3" id="KW-1185">Reference proteome</keyword>
<dbReference type="RefSeq" id="XP_002670590.1">
    <property type="nucleotide sequence ID" value="XM_002670544.1"/>
</dbReference>
<feature type="compositionally biased region" description="Low complexity" evidence="1">
    <location>
        <begin position="245"/>
        <end position="260"/>
    </location>
</feature>
<feature type="region of interest" description="Disordered" evidence="1">
    <location>
        <begin position="109"/>
        <end position="288"/>
    </location>
</feature>
<name>D2VZH0_NAEGR</name>
<proteinExistence type="predicted"/>
<dbReference type="InParanoid" id="D2VZH0"/>
<dbReference type="GeneID" id="8857722"/>
<dbReference type="Proteomes" id="UP000006671">
    <property type="component" value="Unassembled WGS sequence"/>
</dbReference>
<dbReference type="EMBL" id="GG738914">
    <property type="protein sequence ID" value="EFC37846.1"/>
    <property type="molecule type" value="Genomic_DNA"/>
</dbReference>
<evidence type="ECO:0000256" key="1">
    <source>
        <dbReference type="SAM" id="MobiDB-lite"/>
    </source>
</evidence>